<evidence type="ECO:0000259" key="5">
    <source>
        <dbReference type="Pfam" id="PF25869"/>
    </source>
</evidence>
<feature type="compositionally biased region" description="Low complexity" evidence="3">
    <location>
        <begin position="409"/>
        <end position="424"/>
    </location>
</feature>
<dbReference type="EMBL" id="JBBKZS010000005">
    <property type="protein sequence ID" value="MEJ8855920.1"/>
    <property type="molecule type" value="Genomic_DNA"/>
</dbReference>
<feature type="domain" description="CzcB-like C-terminal circularly permuted SH3-like" evidence="8">
    <location>
        <begin position="327"/>
        <end position="386"/>
    </location>
</feature>
<feature type="domain" description="CusB-like barrel-sandwich hybrid" evidence="6">
    <location>
        <begin position="124"/>
        <end position="240"/>
    </location>
</feature>
<comment type="caution">
    <text evidence="9">The sequence shown here is derived from an EMBL/GenBank/DDBJ whole genome shotgun (WGS) entry which is preliminary data.</text>
</comment>
<evidence type="ECO:0000259" key="7">
    <source>
        <dbReference type="Pfam" id="PF25954"/>
    </source>
</evidence>
<evidence type="ECO:0000256" key="3">
    <source>
        <dbReference type="SAM" id="MobiDB-lite"/>
    </source>
</evidence>
<organism evidence="9 10">
    <name type="scientific">Variovorax robiniae</name>
    <dbReference type="NCBI Taxonomy" id="1836199"/>
    <lineage>
        <taxon>Bacteria</taxon>
        <taxon>Pseudomonadati</taxon>
        <taxon>Pseudomonadota</taxon>
        <taxon>Betaproteobacteria</taxon>
        <taxon>Burkholderiales</taxon>
        <taxon>Comamonadaceae</taxon>
        <taxon>Variovorax</taxon>
    </lineage>
</organism>
<protein>
    <submittedName>
        <fullName evidence="9">Efflux RND transporter periplasmic adaptor subunit</fullName>
    </submittedName>
</protein>
<comment type="similarity">
    <text evidence="1">Belongs to the membrane fusion protein (MFP) (TC 8.A.1) family.</text>
</comment>
<evidence type="ECO:0000259" key="4">
    <source>
        <dbReference type="Pfam" id="PF19335"/>
    </source>
</evidence>
<dbReference type="Pfam" id="PF25954">
    <property type="entry name" value="Beta-barrel_RND_2"/>
    <property type="match status" value="1"/>
</dbReference>
<dbReference type="Pfam" id="PF19335">
    <property type="entry name" value="HMBD"/>
    <property type="match status" value="1"/>
</dbReference>
<gene>
    <name evidence="9" type="ORF">WKW79_15175</name>
</gene>
<dbReference type="Gene3D" id="2.40.50.320">
    <property type="entry name" value="Copper binding periplasmic protein CusF"/>
    <property type="match status" value="1"/>
</dbReference>
<dbReference type="InterPro" id="IPR051909">
    <property type="entry name" value="MFP_Cation_Efflux"/>
</dbReference>
<dbReference type="InterPro" id="IPR006143">
    <property type="entry name" value="RND_pump_MFP"/>
</dbReference>
<dbReference type="PANTHER" id="PTHR30097:SF15">
    <property type="entry name" value="CATION EFFLUX SYSTEM PROTEIN CUSB"/>
    <property type="match status" value="1"/>
</dbReference>
<feature type="domain" description="CusB-like beta-barrel" evidence="7">
    <location>
        <begin position="244"/>
        <end position="320"/>
    </location>
</feature>
<dbReference type="InterPro" id="IPR042230">
    <property type="entry name" value="CusF_sf"/>
</dbReference>
<dbReference type="Pfam" id="PF25869">
    <property type="entry name" value="3HB_CusB"/>
    <property type="match status" value="1"/>
</dbReference>
<evidence type="ECO:0000259" key="8">
    <source>
        <dbReference type="Pfam" id="PF25975"/>
    </source>
</evidence>
<dbReference type="InterPro" id="IPR058790">
    <property type="entry name" value="BSH_CusB"/>
</dbReference>
<dbReference type="Gene3D" id="2.40.30.170">
    <property type="match status" value="1"/>
</dbReference>
<dbReference type="Gene3D" id="2.40.420.20">
    <property type="match status" value="1"/>
</dbReference>
<dbReference type="NCBIfam" id="TIGR01730">
    <property type="entry name" value="RND_mfp"/>
    <property type="match status" value="1"/>
</dbReference>
<evidence type="ECO:0000259" key="6">
    <source>
        <dbReference type="Pfam" id="PF25919"/>
    </source>
</evidence>
<dbReference type="InterPro" id="IPR058791">
    <property type="entry name" value="3HB_CusB"/>
</dbReference>
<dbReference type="InterPro" id="IPR021647">
    <property type="entry name" value="CusF_Ec"/>
</dbReference>
<dbReference type="InterPro" id="IPR058792">
    <property type="entry name" value="Beta-barrel_RND_2"/>
</dbReference>
<dbReference type="Pfam" id="PF25919">
    <property type="entry name" value="BSH_CusB"/>
    <property type="match status" value="1"/>
</dbReference>
<evidence type="ECO:0000313" key="10">
    <source>
        <dbReference type="Proteomes" id="UP001367030"/>
    </source>
</evidence>
<accession>A0ABU8X9X8</accession>
<keyword evidence="2" id="KW-0813">Transport</keyword>
<feature type="region of interest" description="Disordered" evidence="3">
    <location>
        <begin position="401"/>
        <end position="432"/>
    </location>
</feature>
<feature type="domain" description="CusB-like three alpha-helical bundle" evidence="5">
    <location>
        <begin position="158"/>
        <end position="207"/>
    </location>
</feature>
<evidence type="ECO:0000256" key="2">
    <source>
        <dbReference type="ARBA" id="ARBA00022448"/>
    </source>
</evidence>
<feature type="domain" description="Heavy metal binding" evidence="4">
    <location>
        <begin position="45"/>
        <end position="71"/>
    </location>
</feature>
<dbReference type="SUPFAM" id="SSF111369">
    <property type="entry name" value="HlyD-like secretion proteins"/>
    <property type="match status" value="1"/>
</dbReference>
<evidence type="ECO:0000313" key="9">
    <source>
        <dbReference type="EMBL" id="MEJ8855920.1"/>
    </source>
</evidence>
<dbReference type="Pfam" id="PF11604">
    <property type="entry name" value="CusF_Ec"/>
    <property type="match status" value="1"/>
</dbReference>
<dbReference type="Gene3D" id="6.10.140.730">
    <property type="match status" value="1"/>
</dbReference>
<evidence type="ECO:0000256" key="1">
    <source>
        <dbReference type="ARBA" id="ARBA00009477"/>
    </source>
</evidence>
<dbReference type="InterPro" id="IPR058649">
    <property type="entry name" value="CzcB_C"/>
</dbReference>
<proteinExistence type="inferred from homology"/>
<sequence>MLGLIALTLVAGAAFYVGRTTVQSAPGASMTPGTTPGNDGRKVLYWHDPMVPGPRFDKPGKSPFMDMQLVPMYADSQPTSSGVTISPGVQQNLGIRYATVRRADVSSSFDAIGTVQFDERLNVAVQTRVAGYVERLSVRAPMERVRKGQALATIFAPEWLGPQNELIALQRAGVSPDLVAAARERMRAMSIPGELIRQSEKAGVAQARFVLTAPVSGVIAELGVREGVAVASGVTLFRIAGLEKVWATAEVPEAQALRLAAGQKVQAALQADASQTFAGELKEILPEISSSTRTLKARFEVDNAQGRLTPGMLLRLQVGGARSSRLLVASEAVIRTGKRSVVIVSREGGAFEPREVSLGADLGDDVEVVQGLAEGARVVASGQFLIDSEARLRSVLGNMTASAAPPPTASGSPVSSTPATTGTSHRAEGKVERVEADGITISHGPVASLKWPAMTMGFSRPTPGAFADVKPGDTVRFEFREGGPLGYELLSVERLQPAAKQ</sequence>
<name>A0ABU8X9X8_9BURK</name>
<dbReference type="InterPro" id="IPR045800">
    <property type="entry name" value="HMBD"/>
</dbReference>
<keyword evidence="10" id="KW-1185">Reference proteome</keyword>
<dbReference type="PANTHER" id="PTHR30097">
    <property type="entry name" value="CATION EFFLUX SYSTEM PROTEIN CUSB"/>
    <property type="match status" value="1"/>
</dbReference>
<reference evidence="9 10" key="1">
    <citation type="submission" date="2024-03" db="EMBL/GenBank/DDBJ databases">
        <title>Novel species of the genus Variovorax.</title>
        <authorList>
            <person name="Liu Q."/>
            <person name="Xin Y.-H."/>
        </authorList>
    </citation>
    <scope>NUCLEOTIDE SEQUENCE [LARGE SCALE GENOMIC DNA]</scope>
    <source>
        <strain evidence="9 10">KACC 18901</strain>
    </source>
</reference>
<dbReference type="Pfam" id="PF25975">
    <property type="entry name" value="CzcB_C"/>
    <property type="match status" value="1"/>
</dbReference>
<dbReference type="Proteomes" id="UP001367030">
    <property type="component" value="Unassembled WGS sequence"/>
</dbReference>